<dbReference type="InterPro" id="IPR029060">
    <property type="entry name" value="PIN-like_dom_sf"/>
</dbReference>
<gene>
    <name evidence="8" type="primary">vapC</name>
    <name evidence="10" type="ORF">ACFPJ6_01955</name>
</gene>
<dbReference type="CDD" id="cd09871">
    <property type="entry name" value="PIN_MtVapC28-VapC30-like"/>
    <property type="match status" value="1"/>
</dbReference>
<evidence type="ECO:0000256" key="7">
    <source>
        <dbReference type="ARBA" id="ARBA00038093"/>
    </source>
</evidence>
<keyword evidence="2 8" id="KW-1277">Toxin-antitoxin system</keyword>
<feature type="binding site" evidence="8">
    <location>
        <position position="4"/>
    </location>
    <ligand>
        <name>Mg(2+)</name>
        <dbReference type="ChEBI" id="CHEBI:18420"/>
    </ligand>
</feature>
<evidence type="ECO:0000256" key="6">
    <source>
        <dbReference type="ARBA" id="ARBA00022842"/>
    </source>
</evidence>
<keyword evidence="8" id="KW-0800">Toxin</keyword>
<keyword evidence="4 8" id="KW-0479">Metal-binding</keyword>
<evidence type="ECO:0000256" key="4">
    <source>
        <dbReference type="ARBA" id="ARBA00022723"/>
    </source>
</evidence>
<evidence type="ECO:0000259" key="9">
    <source>
        <dbReference type="Pfam" id="PF01850"/>
    </source>
</evidence>
<evidence type="ECO:0000256" key="8">
    <source>
        <dbReference type="HAMAP-Rule" id="MF_00265"/>
    </source>
</evidence>
<keyword evidence="6 8" id="KW-0460">Magnesium</keyword>
<keyword evidence="3 8" id="KW-0540">Nuclease</keyword>
<dbReference type="PANTHER" id="PTHR33653">
    <property type="entry name" value="RIBONUCLEASE VAPC2"/>
    <property type="match status" value="1"/>
</dbReference>
<proteinExistence type="inferred from homology"/>
<dbReference type="EMBL" id="JBHSLD010000001">
    <property type="protein sequence ID" value="MFC5379545.1"/>
    <property type="molecule type" value="Genomic_DNA"/>
</dbReference>
<accession>A0ABW0GKC9</accession>
<dbReference type="RefSeq" id="WP_340266161.1">
    <property type="nucleotide sequence ID" value="NZ_JBBEOG010000001.1"/>
</dbReference>
<comment type="similarity">
    <text evidence="7 8">Belongs to the PINc/VapC protein family.</text>
</comment>
<protein>
    <recommendedName>
        <fullName evidence="8">Ribonuclease VapC</fullName>
        <shortName evidence="8">RNase VapC</shortName>
        <ecNumber evidence="8">3.1.-.-</ecNumber>
    </recommendedName>
    <alternativeName>
        <fullName evidence="8">Toxin VapC</fullName>
    </alternativeName>
</protein>
<comment type="function">
    <text evidence="8">Toxic component of a toxin-antitoxin (TA) system. An RNase.</text>
</comment>
<evidence type="ECO:0000313" key="11">
    <source>
        <dbReference type="Proteomes" id="UP001596122"/>
    </source>
</evidence>
<organism evidence="10 11">
    <name type="scientific">Aquipuribacter nitratireducens</name>
    <dbReference type="NCBI Taxonomy" id="650104"/>
    <lineage>
        <taxon>Bacteria</taxon>
        <taxon>Bacillati</taxon>
        <taxon>Actinomycetota</taxon>
        <taxon>Actinomycetes</taxon>
        <taxon>Micrococcales</taxon>
        <taxon>Intrasporangiaceae</taxon>
        <taxon>Aquipuribacter</taxon>
    </lineage>
</organism>
<evidence type="ECO:0000313" key="10">
    <source>
        <dbReference type="EMBL" id="MFC5379545.1"/>
    </source>
</evidence>
<comment type="caution">
    <text evidence="10">The sequence shown here is derived from an EMBL/GenBank/DDBJ whole genome shotgun (WGS) entry which is preliminary data.</text>
</comment>
<name>A0ABW0GKC9_9MICO</name>
<dbReference type="InterPro" id="IPR050556">
    <property type="entry name" value="Type_II_TA_system_RNase"/>
</dbReference>
<dbReference type="PANTHER" id="PTHR33653:SF1">
    <property type="entry name" value="RIBONUCLEASE VAPC2"/>
    <property type="match status" value="1"/>
</dbReference>
<dbReference type="Proteomes" id="UP001596122">
    <property type="component" value="Unassembled WGS sequence"/>
</dbReference>
<dbReference type="Gene3D" id="3.40.50.1010">
    <property type="entry name" value="5'-nuclease"/>
    <property type="match status" value="1"/>
</dbReference>
<dbReference type="InterPro" id="IPR002716">
    <property type="entry name" value="PIN_dom"/>
</dbReference>
<evidence type="ECO:0000256" key="2">
    <source>
        <dbReference type="ARBA" id="ARBA00022649"/>
    </source>
</evidence>
<reference evidence="11" key="1">
    <citation type="journal article" date="2019" name="Int. J. Syst. Evol. Microbiol.">
        <title>The Global Catalogue of Microorganisms (GCM) 10K type strain sequencing project: providing services to taxonomists for standard genome sequencing and annotation.</title>
        <authorList>
            <consortium name="The Broad Institute Genomics Platform"/>
            <consortium name="The Broad Institute Genome Sequencing Center for Infectious Disease"/>
            <person name="Wu L."/>
            <person name="Ma J."/>
        </authorList>
    </citation>
    <scope>NUCLEOTIDE SEQUENCE [LARGE SCALE GENOMIC DNA]</scope>
    <source>
        <strain evidence="11">CCUG 43114</strain>
    </source>
</reference>
<dbReference type="Pfam" id="PF01850">
    <property type="entry name" value="PIN"/>
    <property type="match status" value="1"/>
</dbReference>
<feature type="domain" description="PIN" evidence="9">
    <location>
        <begin position="1"/>
        <end position="123"/>
    </location>
</feature>
<evidence type="ECO:0000256" key="5">
    <source>
        <dbReference type="ARBA" id="ARBA00022801"/>
    </source>
</evidence>
<dbReference type="HAMAP" id="MF_00265">
    <property type="entry name" value="VapC_Nob1"/>
    <property type="match status" value="1"/>
</dbReference>
<dbReference type="EC" id="3.1.-.-" evidence="8"/>
<dbReference type="SUPFAM" id="SSF88723">
    <property type="entry name" value="PIN domain-like"/>
    <property type="match status" value="1"/>
</dbReference>
<evidence type="ECO:0000256" key="3">
    <source>
        <dbReference type="ARBA" id="ARBA00022722"/>
    </source>
</evidence>
<sequence length="129" mass="14098">MVVDTSALAAILFDEPEREVFIGALAEAPRVLVSTGTVLEATMVVESRLGEHGGRELDLFLHRAGAEVVPLDHEHVELAREAWRRFGKGRHPAALNMGDLFSYALARTTGEPLLFKGEDFSRSDIVSAL</sequence>
<dbReference type="InterPro" id="IPR022907">
    <property type="entry name" value="VapC_family"/>
</dbReference>
<evidence type="ECO:0000256" key="1">
    <source>
        <dbReference type="ARBA" id="ARBA00001946"/>
    </source>
</evidence>
<keyword evidence="11" id="KW-1185">Reference proteome</keyword>
<feature type="binding site" evidence="8">
    <location>
        <position position="99"/>
    </location>
    <ligand>
        <name>Mg(2+)</name>
        <dbReference type="ChEBI" id="CHEBI:18420"/>
    </ligand>
</feature>
<keyword evidence="5 8" id="KW-0378">Hydrolase</keyword>
<comment type="cofactor">
    <cofactor evidence="1 8">
        <name>Mg(2+)</name>
        <dbReference type="ChEBI" id="CHEBI:18420"/>
    </cofactor>
</comment>